<protein>
    <recommendedName>
        <fullName evidence="2">Fibronectin type-III domain-containing protein</fullName>
    </recommendedName>
</protein>
<organism evidence="3 4">
    <name type="scientific">Candidatus Berkelbacteria bacterium CG1_02_42_45</name>
    <dbReference type="NCBI Taxonomy" id="1805036"/>
    <lineage>
        <taxon>Bacteria</taxon>
        <taxon>Candidatus Berkelbacteria</taxon>
    </lineage>
</organism>
<dbReference type="EMBL" id="MNUJ01000031">
    <property type="protein sequence ID" value="OIN89628.1"/>
    <property type="molecule type" value="Genomic_DNA"/>
</dbReference>
<dbReference type="AlphaFoldDB" id="A0A1J4RTI7"/>
<evidence type="ECO:0000256" key="1">
    <source>
        <dbReference type="SAM" id="Phobius"/>
    </source>
</evidence>
<keyword evidence="1" id="KW-1133">Transmembrane helix</keyword>
<evidence type="ECO:0000259" key="2">
    <source>
        <dbReference type="PROSITE" id="PS50853"/>
    </source>
</evidence>
<dbReference type="Proteomes" id="UP000182753">
    <property type="component" value="Unassembled WGS sequence"/>
</dbReference>
<reference evidence="3 4" key="1">
    <citation type="journal article" date="2016" name="Environ. Microbiol.">
        <title>Genomic resolution of a cold subsurface aquifer community provides metabolic insights for novel microbes adapted to high CO concentrations.</title>
        <authorList>
            <person name="Probst A.J."/>
            <person name="Castelle C.J."/>
            <person name="Singh A."/>
            <person name="Brown C.T."/>
            <person name="Anantharaman K."/>
            <person name="Sharon I."/>
            <person name="Hug L.A."/>
            <person name="Burstein D."/>
            <person name="Emerson J.B."/>
            <person name="Thomas B.C."/>
            <person name="Banfield J.F."/>
        </authorList>
    </citation>
    <scope>NUCLEOTIDE SEQUENCE [LARGE SCALE GENOMIC DNA]</scope>
    <source>
        <strain evidence="3">CG1_02_42_45</strain>
    </source>
</reference>
<dbReference type="PROSITE" id="PS50853">
    <property type="entry name" value="FN3"/>
    <property type="match status" value="1"/>
</dbReference>
<dbReference type="Pfam" id="PF00041">
    <property type="entry name" value="fn3"/>
    <property type="match status" value="1"/>
</dbReference>
<name>A0A1J4RTI7_9BACT</name>
<proteinExistence type="predicted"/>
<feature type="transmembrane region" description="Helical" evidence="1">
    <location>
        <begin position="145"/>
        <end position="167"/>
    </location>
</feature>
<feature type="domain" description="Fibronectin type-III" evidence="2">
    <location>
        <begin position="31"/>
        <end position="119"/>
    </location>
</feature>
<gene>
    <name evidence="3" type="ORF">AUJ40_01555</name>
</gene>
<keyword evidence="1" id="KW-0472">Membrane</keyword>
<dbReference type="SMART" id="SM00060">
    <property type="entry name" value="FN3"/>
    <property type="match status" value="1"/>
</dbReference>
<keyword evidence="1" id="KW-0812">Transmembrane</keyword>
<dbReference type="InterPro" id="IPR003961">
    <property type="entry name" value="FN3_dom"/>
</dbReference>
<dbReference type="InterPro" id="IPR036116">
    <property type="entry name" value="FN3_sf"/>
</dbReference>
<evidence type="ECO:0000313" key="3">
    <source>
        <dbReference type="EMBL" id="OIN89628.1"/>
    </source>
</evidence>
<comment type="caution">
    <text evidence="3">The sequence shown here is derived from an EMBL/GenBank/DDBJ whole genome shotgun (WGS) entry which is preliminary data.</text>
</comment>
<feature type="transmembrane region" description="Helical" evidence="1">
    <location>
        <begin position="188"/>
        <end position="209"/>
    </location>
</feature>
<dbReference type="InterPro" id="IPR013783">
    <property type="entry name" value="Ig-like_fold"/>
</dbReference>
<dbReference type="SUPFAM" id="SSF49265">
    <property type="entry name" value="Fibronectin type III"/>
    <property type="match status" value="1"/>
</dbReference>
<accession>A0A1J4RTI7</accession>
<dbReference type="CDD" id="cd00063">
    <property type="entry name" value="FN3"/>
    <property type="match status" value="1"/>
</dbReference>
<dbReference type="Gene3D" id="2.60.40.10">
    <property type="entry name" value="Immunoglobulins"/>
    <property type="match status" value="1"/>
</dbReference>
<evidence type="ECO:0000313" key="4">
    <source>
        <dbReference type="Proteomes" id="UP000182753"/>
    </source>
</evidence>
<sequence>MKKIYFLRIGLEILTGLMFLIFAGPVFATTVPGAPTNVSATAGNGQATISFSPPANANGVINYIVTASPGGARATGGQSPITVTGLTNGTAYMFTIRAANAAGTTGPESAASAAVTPAKASEQPIGVGVSIGAIHSGQSYTFSQYVWAIYAFSMKVAVALATLMVIYAGYKYLTSRGDSGAINEAKDILFSTLMGAALLMLVILVANLAGLEISAPR</sequence>